<organism evidence="9 10">
    <name type="scientific">Blautia luti</name>
    <dbReference type="NCBI Taxonomy" id="89014"/>
    <lineage>
        <taxon>Bacteria</taxon>
        <taxon>Bacillati</taxon>
        <taxon>Bacillota</taxon>
        <taxon>Clostridia</taxon>
        <taxon>Lachnospirales</taxon>
        <taxon>Lachnospiraceae</taxon>
        <taxon>Blautia</taxon>
    </lineage>
</organism>
<proteinExistence type="inferred from homology"/>
<gene>
    <name evidence="9" type="primary">sugB_6</name>
    <name evidence="9" type="ORF">RSSSTS7063_03182</name>
</gene>
<name>A0A564VY67_9FIRM</name>
<evidence type="ECO:0000256" key="7">
    <source>
        <dbReference type="RuleBase" id="RU363032"/>
    </source>
</evidence>
<feature type="transmembrane region" description="Helical" evidence="7">
    <location>
        <begin position="186"/>
        <end position="211"/>
    </location>
</feature>
<evidence type="ECO:0000256" key="5">
    <source>
        <dbReference type="ARBA" id="ARBA00022989"/>
    </source>
</evidence>
<dbReference type="GO" id="GO:0005886">
    <property type="term" value="C:plasma membrane"/>
    <property type="evidence" value="ECO:0007669"/>
    <property type="project" value="UniProtKB-SubCell"/>
</dbReference>
<dbReference type="Pfam" id="PF00528">
    <property type="entry name" value="BPD_transp_1"/>
    <property type="match status" value="1"/>
</dbReference>
<dbReference type="EMBL" id="CABHNW010000074">
    <property type="protein sequence ID" value="VUX37674.1"/>
    <property type="molecule type" value="Genomic_DNA"/>
</dbReference>
<feature type="transmembrane region" description="Helical" evidence="7">
    <location>
        <begin position="146"/>
        <end position="165"/>
    </location>
</feature>
<dbReference type="PROSITE" id="PS50928">
    <property type="entry name" value="ABC_TM1"/>
    <property type="match status" value="1"/>
</dbReference>
<feature type="transmembrane region" description="Helical" evidence="7">
    <location>
        <begin position="244"/>
        <end position="265"/>
    </location>
</feature>
<dbReference type="CDD" id="cd06261">
    <property type="entry name" value="TM_PBP2"/>
    <property type="match status" value="1"/>
</dbReference>
<evidence type="ECO:0000256" key="4">
    <source>
        <dbReference type="ARBA" id="ARBA00022692"/>
    </source>
</evidence>
<feature type="domain" description="ABC transmembrane type-1" evidence="8">
    <location>
        <begin position="71"/>
        <end position="265"/>
    </location>
</feature>
<evidence type="ECO:0000256" key="6">
    <source>
        <dbReference type="ARBA" id="ARBA00023136"/>
    </source>
</evidence>
<comment type="similarity">
    <text evidence="7">Belongs to the binding-protein-dependent transport system permease family.</text>
</comment>
<protein>
    <submittedName>
        <fullName evidence="9">Trehalose transport system permease protein SugB</fullName>
    </submittedName>
</protein>
<dbReference type="SUPFAM" id="SSF161098">
    <property type="entry name" value="MetI-like"/>
    <property type="match status" value="1"/>
</dbReference>
<dbReference type="Gene3D" id="1.10.3720.10">
    <property type="entry name" value="MetI-like"/>
    <property type="match status" value="1"/>
</dbReference>
<dbReference type="InterPro" id="IPR000515">
    <property type="entry name" value="MetI-like"/>
</dbReference>
<evidence type="ECO:0000313" key="10">
    <source>
        <dbReference type="Proteomes" id="UP000408482"/>
    </source>
</evidence>
<evidence type="ECO:0000256" key="1">
    <source>
        <dbReference type="ARBA" id="ARBA00004651"/>
    </source>
</evidence>
<feature type="transmembrane region" description="Helical" evidence="7">
    <location>
        <begin position="75"/>
        <end position="97"/>
    </location>
</feature>
<dbReference type="AlphaFoldDB" id="A0A564VY67"/>
<keyword evidence="5 7" id="KW-1133">Transmembrane helix</keyword>
<keyword evidence="4 7" id="KW-0812">Transmembrane</keyword>
<keyword evidence="3" id="KW-1003">Cell membrane</keyword>
<dbReference type="Proteomes" id="UP000408482">
    <property type="component" value="Unassembled WGS sequence"/>
</dbReference>
<sequence length="280" mass="31746">MRNKRISIKKVIFYICLLGLIILLVMPILWAMLLSLKTNNEIVNSPLSLPQTIRFENYQRAIDTIDFSRMYFNTILLVVVSTFFSILFTFMSSFAISRMVFRNHKTSETLYLFLLIGIGIPIYVLLFPVYRIDSLMGILGTRLGLILPYVAVNISFNTLLFTGFLRDIPGELEEAAIIDGCNLFNLCTKVVIPVMKPTFVTIIIFNAVYIYNEFPFASTFIQNNVLNTVSLMTSMFKGQYSMDYSGIIAASLMIILPELVFYVILQKYIISGMTAGAVKG</sequence>
<accession>A0A564VY67</accession>
<feature type="transmembrane region" description="Helical" evidence="7">
    <location>
        <begin position="109"/>
        <end position="126"/>
    </location>
</feature>
<dbReference type="RefSeq" id="WP_118071785.1">
    <property type="nucleotide sequence ID" value="NZ_CABHMX010000056.1"/>
</dbReference>
<evidence type="ECO:0000259" key="8">
    <source>
        <dbReference type="PROSITE" id="PS50928"/>
    </source>
</evidence>
<evidence type="ECO:0000313" key="9">
    <source>
        <dbReference type="EMBL" id="VUX37674.1"/>
    </source>
</evidence>
<dbReference type="PANTHER" id="PTHR43744:SF8">
    <property type="entry name" value="SN-GLYCEROL-3-PHOSPHATE TRANSPORT SYSTEM PERMEASE PROTEIN UGPE"/>
    <property type="match status" value="1"/>
</dbReference>
<keyword evidence="10" id="KW-1185">Reference proteome</keyword>
<dbReference type="GO" id="GO:0055085">
    <property type="term" value="P:transmembrane transport"/>
    <property type="evidence" value="ECO:0007669"/>
    <property type="project" value="InterPro"/>
</dbReference>
<dbReference type="InterPro" id="IPR035906">
    <property type="entry name" value="MetI-like_sf"/>
</dbReference>
<keyword evidence="2 7" id="KW-0813">Transport</keyword>
<evidence type="ECO:0000256" key="2">
    <source>
        <dbReference type="ARBA" id="ARBA00022448"/>
    </source>
</evidence>
<evidence type="ECO:0000256" key="3">
    <source>
        <dbReference type="ARBA" id="ARBA00022475"/>
    </source>
</evidence>
<keyword evidence="6 7" id="KW-0472">Membrane</keyword>
<comment type="subcellular location">
    <subcellularLocation>
        <location evidence="1 7">Cell membrane</location>
        <topology evidence="1 7">Multi-pass membrane protein</topology>
    </subcellularLocation>
</comment>
<feature type="transmembrane region" description="Helical" evidence="7">
    <location>
        <begin position="12"/>
        <end position="33"/>
    </location>
</feature>
<dbReference type="PANTHER" id="PTHR43744">
    <property type="entry name" value="ABC TRANSPORTER PERMEASE PROTEIN MG189-RELATED-RELATED"/>
    <property type="match status" value="1"/>
</dbReference>
<reference evidence="9 10" key="1">
    <citation type="submission" date="2019-07" db="EMBL/GenBank/DDBJ databases">
        <authorList>
            <person name="Hibberd C M."/>
            <person name="Gehrig L. J."/>
            <person name="Chang H.-W."/>
            <person name="Venkatesh S."/>
        </authorList>
    </citation>
    <scope>NUCLEOTIDE SEQUENCE [LARGE SCALE GENOMIC DNA]</scope>
    <source>
        <strain evidence="9">Blautia_luti_SSTS_Bg7063</strain>
    </source>
</reference>